<dbReference type="EMBL" id="BDQF01000024">
    <property type="protein sequence ID" value="GAW83912.1"/>
    <property type="molecule type" value="Genomic_DNA"/>
</dbReference>
<accession>A0A1Y1JT01</accession>
<keyword evidence="2" id="KW-1185">Reference proteome</keyword>
<evidence type="ECO:0000313" key="1">
    <source>
        <dbReference type="EMBL" id="GAW83912.1"/>
    </source>
</evidence>
<organism evidence="1 2">
    <name type="scientific">Plasmodium gonderi</name>
    <dbReference type="NCBI Taxonomy" id="77519"/>
    <lineage>
        <taxon>Eukaryota</taxon>
        <taxon>Sar</taxon>
        <taxon>Alveolata</taxon>
        <taxon>Apicomplexa</taxon>
        <taxon>Aconoidasida</taxon>
        <taxon>Haemosporida</taxon>
        <taxon>Plasmodiidae</taxon>
        <taxon>Plasmodium</taxon>
        <taxon>Plasmodium (Plasmodium)</taxon>
    </lineage>
</organism>
<evidence type="ECO:0000313" key="2">
    <source>
        <dbReference type="Proteomes" id="UP000195521"/>
    </source>
</evidence>
<dbReference type="AlphaFoldDB" id="A0A1Y1JT01"/>
<sequence length="224" mass="26419">MIHTFLLFYKSVRDFPQCKNIMDRVIQKTDTVKTSNCDIEELKHFKTSNFDVIKKCNDVQNFMSEIQNNTYNIPKESSCIYLYYWLYQENNRVNNSNEIKKIYDAVIKVFHDDLIVQCTNYKDIIIVDDEMLKFNDLLDMYTKLNNSCTQKCQCLKGCADLYIKHVQTCKKYNNTYFCKELLNLKGQYEKGMMNENCEPGVPKTLPSLQSYNIITLTLIPVFVT</sequence>
<proteinExistence type="predicted"/>
<gene>
    <name evidence="1" type="ORF">PGO_000065</name>
</gene>
<protein>
    <submittedName>
        <fullName evidence="1">Variable surface protein</fullName>
    </submittedName>
</protein>
<dbReference type="OrthoDB" id="383056at2759"/>
<name>A0A1Y1JT01_PLAGO</name>
<reference evidence="2" key="1">
    <citation type="submission" date="2017-04" db="EMBL/GenBank/DDBJ databases">
        <title>Plasmodium gonderi genome.</title>
        <authorList>
            <person name="Arisue N."/>
            <person name="Honma H."/>
            <person name="Kawai S."/>
            <person name="Tougan T."/>
            <person name="Tanabe K."/>
            <person name="Horii T."/>
        </authorList>
    </citation>
    <scope>NUCLEOTIDE SEQUENCE [LARGE SCALE GENOMIC DNA]</scope>
    <source>
        <strain evidence="2">ATCC 30045</strain>
    </source>
</reference>
<dbReference type="RefSeq" id="XP_028546501.1">
    <property type="nucleotide sequence ID" value="XM_028690700.1"/>
</dbReference>
<dbReference type="Proteomes" id="UP000195521">
    <property type="component" value="Unassembled WGS sequence"/>
</dbReference>
<comment type="caution">
    <text evidence="1">The sequence shown here is derived from an EMBL/GenBank/DDBJ whole genome shotgun (WGS) entry which is preliminary data.</text>
</comment>
<dbReference type="GeneID" id="39744720"/>